<dbReference type="RefSeq" id="XP_037142778.1">
    <property type="nucleotide sequence ID" value="XM_037286883.1"/>
</dbReference>
<dbReference type="PANTHER" id="PTHR39394">
    <property type="entry name" value="YALI0E31793P"/>
    <property type="match status" value="1"/>
</dbReference>
<reference evidence="4 5" key="1">
    <citation type="submission" date="2020-07" db="EMBL/GenBank/DDBJ databases">
        <title>The yeast mating-type switching endonuclease HO is a domesticated member of an unorthodox homing genetic element family.</title>
        <authorList>
            <person name="Coughlan A.Y."/>
            <person name="Lombardi L."/>
            <person name="Braun-Galleani S."/>
            <person name="Martos A.R."/>
            <person name="Galeote V."/>
            <person name="Bigey F."/>
            <person name="Dequin S."/>
            <person name="Byrne K.P."/>
            <person name="Wolfe K.H."/>
        </authorList>
    </citation>
    <scope>NUCLEOTIDE SEQUENCE [LARGE SCALE GENOMIC DNA]</scope>
    <source>
        <strain evidence="4 5">NRRL Y-6702</strain>
    </source>
</reference>
<dbReference type="InterPro" id="IPR018961">
    <property type="entry name" value="DnaJ_homolog_subfam-C_membr-28"/>
</dbReference>
<evidence type="ECO:0000313" key="5">
    <source>
        <dbReference type="Proteomes" id="UP000509704"/>
    </source>
</evidence>
<dbReference type="EMBL" id="CP058605">
    <property type="protein sequence ID" value="QLG71050.1"/>
    <property type="molecule type" value="Genomic_DNA"/>
</dbReference>
<dbReference type="KEGG" id="zmk:HG535_0B00880"/>
<evidence type="ECO:0000313" key="4">
    <source>
        <dbReference type="EMBL" id="QLG71050.1"/>
    </source>
</evidence>
<feature type="coiled-coil region" evidence="1">
    <location>
        <begin position="157"/>
        <end position="184"/>
    </location>
</feature>
<evidence type="ECO:0000259" key="3">
    <source>
        <dbReference type="Pfam" id="PF09350"/>
    </source>
</evidence>
<keyword evidence="5" id="KW-1185">Reference proteome</keyword>
<evidence type="ECO:0000256" key="1">
    <source>
        <dbReference type="SAM" id="Coils"/>
    </source>
</evidence>
<gene>
    <name evidence="4" type="ORF">HG535_0B00880</name>
</gene>
<feature type="region of interest" description="Disordered" evidence="2">
    <location>
        <begin position="1"/>
        <end position="21"/>
    </location>
</feature>
<feature type="domain" description="DnaJ homologue subfamily C member 28 conserved" evidence="3">
    <location>
        <begin position="210"/>
        <end position="279"/>
    </location>
</feature>
<dbReference type="AlphaFoldDB" id="A0A7H9AXA6"/>
<organism evidence="4 5">
    <name type="scientific">Zygotorulaspora mrakii</name>
    <name type="common">Zygosaccharomyces mrakii</name>
    <dbReference type="NCBI Taxonomy" id="42260"/>
    <lineage>
        <taxon>Eukaryota</taxon>
        <taxon>Fungi</taxon>
        <taxon>Dikarya</taxon>
        <taxon>Ascomycota</taxon>
        <taxon>Saccharomycotina</taxon>
        <taxon>Saccharomycetes</taxon>
        <taxon>Saccharomycetales</taxon>
        <taxon>Saccharomycetaceae</taxon>
        <taxon>Zygotorulaspora</taxon>
    </lineage>
</organism>
<dbReference type="Proteomes" id="UP000509704">
    <property type="component" value="Chromosome 2"/>
</dbReference>
<evidence type="ECO:0000256" key="2">
    <source>
        <dbReference type="SAM" id="MobiDB-lite"/>
    </source>
</evidence>
<protein>
    <recommendedName>
        <fullName evidence="3">DnaJ homologue subfamily C member 28 conserved domain-containing protein</fullName>
    </recommendedName>
</protein>
<dbReference type="OrthoDB" id="1922282at2759"/>
<proteinExistence type="predicted"/>
<keyword evidence="1" id="KW-0175">Coiled coil</keyword>
<dbReference type="PANTHER" id="PTHR39394:SF1">
    <property type="entry name" value="DNAJ HOMOLOGUE SUBFAMILY C MEMBER 28 CONSERVED DOMAIN-CONTAINING PROTEIN"/>
    <property type="match status" value="1"/>
</dbReference>
<accession>A0A7H9AXA6</accession>
<dbReference type="Pfam" id="PF09350">
    <property type="entry name" value="DJC28_CD"/>
    <property type="match status" value="1"/>
</dbReference>
<sequence length="418" mass="48962">MKRISKNGFHGRAFSQTYSPRSDSGYFKRRLEDLKDQNTITKDDPLNRLSEIKEQNSLVDNEEGLKDLYRQLPQKTFRKDFGKELHYVTTGTSMNRQAKDIALSRAWKGQEHLEDATLRMLVDSTGKSKSGVSIYGKNLAFIDPNEARKDSQPLTASRKLKKKLEDAQDNLQKYRLDKEKEIDEREQSEFRALYTEKFTPIGSFEKIRSIADQRVEESRRKGGFDSLEELRGKPLALPRLNQHIDRTEYYLNNMLARQKIVPPWIEAQSRVNRETNELRREMLRNFESELVTFLEEYKAITPGHDFNKTCYFLKGKFGSVETFIMEKHTAWKLSYMPILSMKITTLNNSLRAYNLQAPLPQQKLYLQSEKEASRVLNAIDLQSLVNKKMEERSKKENINTMLNTKNIFSLGRFFPNWK</sequence>
<dbReference type="GeneID" id="59234711"/>
<name>A0A7H9AXA6_ZYGMR</name>